<name>A0A0J1HKH6_BACAN</name>
<reference evidence="2 3" key="1">
    <citation type="submission" date="2015-05" db="EMBL/GenBank/DDBJ databases">
        <title>Whole genome sequence and identification of bacterial endophytes from Costus igneus.</title>
        <authorList>
            <person name="Lee Y.P."/>
            <person name="Gan H.M."/>
            <person name="Eng W."/>
            <person name="Wheatley M.S."/>
            <person name="Caraballo A."/>
            <person name="Polter S."/>
            <person name="Savka M.A."/>
            <person name="Hudson A.O."/>
        </authorList>
    </citation>
    <scope>NUCLEOTIDE SEQUENCE [LARGE SCALE GENOMIC DNA]</scope>
    <source>
        <strain evidence="2 3">RIT375</strain>
    </source>
</reference>
<organism evidence="2 3">
    <name type="scientific">Bacillus anthracis</name>
    <name type="common">anthrax bacterium</name>
    <dbReference type="NCBI Taxonomy" id="1392"/>
    <lineage>
        <taxon>Bacteria</taxon>
        <taxon>Bacillati</taxon>
        <taxon>Bacillota</taxon>
        <taxon>Bacilli</taxon>
        <taxon>Bacillales</taxon>
        <taxon>Bacillaceae</taxon>
        <taxon>Bacillus</taxon>
        <taxon>Bacillus cereus group</taxon>
    </lineage>
</organism>
<dbReference type="Proteomes" id="UP000035904">
    <property type="component" value="Unassembled WGS sequence"/>
</dbReference>
<proteinExistence type="predicted"/>
<gene>
    <name evidence="2" type="ORF">ABW01_28025</name>
</gene>
<feature type="compositionally biased region" description="Basic and acidic residues" evidence="1">
    <location>
        <begin position="68"/>
        <end position="79"/>
    </location>
</feature>
<evidence type="ECO:0000313" key="3">
    <source>
        <dbReference type="Proteomes" id="UP000035904"/>
    </source>
</evidence>
<dbReference type="RefSeq" id="WP_047957140.1">
    <property type="nucleotide sequence ID" value="NZ_LDPG01000034.1"/>
</dbReference>
<evidence type="ECO:0000256" key="1">
    <source>
        <dbReference type="SAM" id="MobiDB-lite"/>
    </source>
</evidence>
<dbReference type="SUPFAM" id="SSF102712">
    <property type="entry name" value="JAB1/MPN domain"/>
    <property type="match status" value="1"/>
</dbReference>
<protein>
    <recommendedName>
        <fullName evidence="4">JAB domain-containing protein</fullName>
    </recommendedName>
</protein>
<accession>A0A0J1HKH6</accession>
<evidence type="ECO:0000313" key="2">
    <source>
        <dbReference type="EMBL" id="KLV14251.1"/>
    </source>
</evidence>
<sequence length="331" mass="38683">MSKKELDIFDYLLEENEQSEKNGAETINSLDEGTILAIQKMEEQKRASEENRASRLKEPNRNKQQQASKKEQKDNKQKPDNDAIIRDYKLWKLNNETVVKYWGNTHALIEYFSEEEILNNGKPDFMEISGEKLRERMENSGYDELVKGHVIMGYIKDKNIITVSIDMKKKGNSTKITPFFPIPQYILQTFIEHAKFYATKELELHAEVYLDQNGCYEIVFPKQKVNKYWVKPETDILMQMEKRLVLQIHSHHNMSEIPSVLDNQNEVVPNIIYVIVGRLHRYFPSIHARIYKDGLHQQVDLTKVFASPFNVNGPLELVEVVESAIHEVDEI</sequence>
<dbReference type="AlphaFoldDB" id="A0A0J1HKH6"/>
<dbReference type="PATRIC" id="fig|1392.242.peg.4431"/>
<evidence type="ECO:0008006" key="4">
    <source>
        <dbReference type="Google" id="ProtNLM"/>
    </source>
</evidence>
<comment type="caution">
    <text evidence="2">The sequence shown here is derived from an EMBL/GenBank/DDBJ whole genome shotgun (WGS) entry which is preliminary data.</text>
</comment>
<feature type="compositionally biased region" description="Basic and acidic residues" evidence="1">
    <location>
        <begin position="40"/>
        <end position="61"/>
    </location>
</feature>
<feature type="region of interest" description="Disordered" evidence="1">
    <location>
        <begin position="38"/>
        <end position="79"/>
    </location>
</feature>
<dbReference type="EMBL" id="LDPG01000034">
    <property type="protein sequence ID" value="KLV14251.1"/>
    <property type="molecule type" value="Genomic_DNA"/>
</dbReference>